<evidence type="ECO:0000256" key="5">
    <source>
        <dbReference type="ARBA" id="ARBA00022692"/>
    </source>
</evidence>
<dbReference type="AlphaFoldDB" id="B8KXB4"/>
<evidence type="ECO:0000256" key="3">
    <source>
        <dbReference type="ARBA" id="ARBA00022475"/>
    </source>
</evidence>
<evidence type="ECO:0000313" key="11">
    <source>
        <dbReference type="Proteomes" id="UP000004699"/>
    </source>
</evidence>
<dbReference type="eggNOG" id="COG2391">
    <property type="taxonomic scope" value="Bacteria"/>
</dbReference>
<accession>B8KXB4</accession>
<evidence type="ECO:0000256" key="7">
    <source>
        <dbReference type="ARBA" id="ARBA00023136"/>
    </source>
</evidence>
<dbReference type="EMBL" id="DS999411">
    <property type="protein sequence ID" value="EED36844.1"/>
    <property type="molecule type" value="Genomic_DNA"/>
</dbReference>
<feature type="transmembrane region" description="Helical" evidence="9">
    <location>
        <begin position="12"/>
        <end position="34"/>
    </location>
</feature>
<sequence>MTAIAVEFRMTAYILPTIGGLFIGLAAMSLLASLGRVAGVSGIVWGAITGPDRQWRVYFVGGLIVGAWLLHTLSGMAIPAPPEAPLWLIVVAGLFVGIGTRIGSGCTSGHGVCGIGRRSARSLIATLTFISAGIITVFILRHVLGLGL</sequence>
<dbReference type="InterPro" id="IPR007272">
    <property type="entry name" value="Sulf_transp_TsuA/YedE"/>
</dbReference>
<evidence type="ECO:0000256" key="9">
    <source>
        <dbReference type="SAM" id="Phobius"/>
    </source>
</evidence>
<dbReference type="HOGENOM" id="CLU_122700_1_0_6"/>
<dbReference type="PANTHER" id="PTHR30574:SF1">
    <property type="entry name" value="SULPHUR TRANSPORT DOMAIN-CONTAINING PROTEIN"/>
    <property type="match status" value="1"/>
</dbReference>
<keyword evidence="2" id="KW-0813">Transport</keyword>
<evidence type="ECO:0000256" key="1">
    <source>
        <dbReference type="ARBA" id="ARBA00004429"/>
    </source>
</evidence>
<feature type="transmembrane region" description="Helical" evidence="9">
    <location>
        <begin position="84"/>
        <end position="102"/>
    </location>
</feature>
<keyword evidence="11" id="KW-1185">Reference proteome</keyword>
<proteinExistence type="inferred from homology"/>
<keyword evidence="5 9" id="KW-0812">Transmembrane</keyword>
<dbReference type="STRING" id="565045.NOR51B_2797"/>
<organism evidence="10 11">
    <name type="scientific">Luminiphilus syltensis NOR5-1B</name>
    <dbReference type="NCBI Taxonomy" id="565045"/>
    <lineage>
        <taxon>Bacteria</taxon>
        <taxon>Pseudomonadati</taxon>
        <taxon>Pseudomonadota</taxon>
        <taxon>Gammaproteobacteria</taxon>
        <taxon>Cellvibrionales</taxon>
        <taxon>Halieaceae</taxon>
        <taxon>Luminiphilus</taxon>
    </lineage>
</organism>
<comment type="similarity">
    <text evidence="8">Belongs to the TsuA/YedE (TC 9.B.102) family.</text>
</comment>
<evidence type="ECO:0000256" key="8">
    <source>
        <dbReference type="ARBA" id="ARBA00035655"/>
    </source>
</evidence>
<evidence type="ECO:0000256" key="2">
    <source>
        <dbReference type="ARBA" id="ARBA00022448"/>
    </source>
</evidence>
<keyword evidence="4" id="KW-0997">Cell inner membrane</keyword>
<dbReference type="GO" id="GO:0005886">
    <property type="term" value="C:plasma membrane"/>
    <property type="evidence" value="ECO:0007669"/>
    <property type="project" value="UniProtKB-SubCell"/>
</dbReference>
<reference evidence="11" key="1">
    <citation type="journal article" date="2013" name="BMC Microbiol.">
        <title>Taxonomy and evolution of bacteriochlorophyll a-containing members of the OM60/NOR5 clade of marine gammaproteobacteria: description of Luminiphilus syltensis gen. nov., sp. nov., reclassification of Haliea rubra as Pseudohaliea rubra gen. nov., comb. nov., and emendation of Chromatocurvus halotolerans.</title>
        <authorList>
            <person name="Spring S."/>
            <person name="Riedel T."/>
            <person name="Sproer C."/>
            <person name="Yan S."/>
            <person name="Harder J."/>
            <person name="Fuchs B.M."/>
        </authorList>
    </citation>
    <scope>NUCLEOTIDE SEQUENCE [LARGE SCALE GENOMIC DNA]</scope>
    <source>
        <strain evidence="11">NOR51-B</strain>
    </source>
</reference>
<dbReference type="Pfam" id="PF04143">
    <property type="entry name" value="Sulf_transp"/>
    <property type="match status" value="1"/>
</dbReference>
<name>B8KXB4_9GAMM</name>
<evidence type="ECO:0000313" key="10">
    <source>
        <dbReference type="EMBL" id="EED36844.1"/>
    </source>
</evidence>
<evidence type="ECO:0000256" key="6">
    <source>
        <dbReference type="ARBA" id="ARBA00022989"/>
    </source>
</evidence>
<gene>
    <name evidence="10" type="ORF">NOR51B_2797</name>
</gene>
<keyword evidence="7 9" id="KW-0472">Membrane</keyword>
<comment type="subcellular location">
    <subcellularLocation>
        <location evidence="1">Cell inner membrane</location>
        <topology evidence="1">Multi-pass membrane protein</topology>
    </subcellularLocation>
</comment>
<dbReference type="PANTHER" id="PTHR30574">
    <property type="entry name" value="INNER MEMBRANE PROTEIN YEDE"/>
    <property type="match status" value="1"/>
</dbReference>
<feature type="transmembrane region" description="Helical" evidence="9">
    <location>
        <begin position="123"/>
        <end position="144"/>
    </location>
</feature>
<keyword evidence="6 9" id="KW-1133">Transmembrane helix</keyword>
<evidence type="ECO:0000256" key="4">
    <source>
        <dbReference type="ARBA" id="ARBA00022519"/>
    </source>
</evidence>
<dbReference type="Proteomes" id="UP000004699">
    <property type="component" value="Unassembled WGS sequence"/>
</dbReference>
<feature type="transmembrane region" description="Helical" evidence="9">
    <location>
        <begin position="55"/>
        <end position="78"/>
    </location>
</feature>
<keyword evidence="3" id="KW-1003">Cell membrane</keyword>
<protein>
    <submittedName>
        <fullName evidence="10">YeeE/YedE family protein</fullName>
    </submittedName>
</protein>